<evidence type="ECO:0000256" key="9">
    <source>
        <dbReference type="SAM" id="Phobius"/>
    </source>
</evidence>
<dbReference type="Proteomes" id="UP000077856">
    <property type="component" value="Chromosome"/>
</dbReference>
<keyword evidence="5 9" id="KW-0812">Transmembrane</keyword>
<evidence type="ECO:0000313" key="11">
    <source>
        <dbReference type="EMBL" id="AND39108.1"/>
    </source>
</evidence>
<keyword evidence="2" id="KW-0813">Transport</keyword>
<feature type="transmembrane region" description="Helical" evidence="9">
    <location>
        <begin position="236"/>
        <end position="253"/>
    </location>
</feature>
<feature type="transmembrane region" description="Helical" evidence="9">
    <location>
        <begin position="111"/>
        <end position="132"/>
    </location>
</feature>
<dbReference type="InterPro" id="IPR004770">
    <property type="entry name" value="Na/H_antiport_NhaC"/>
</dbReference>
<dbReference type="GO" id="GO:0015297">
    <property type="term" value="F:antiporter activity"/>
    <property type="evidence" value="ECO:0007669"/>
    <property type="project" value="UniProtKB-KW"/>
</dbReference>
<keyword evidence="4" id="KW-1003">Cell membrane</keyword>
<feature type="transmembrane region" description="Helical" evidence="9">
    <location>
        <begin position="139"/>
        <end position="165"/>
    </location>
</feature>
<evidence type="ECO:0000313" key="12">
    <source>
        <dbReference type="Proteomes" id="UP000077856"/>
    </source>
</evidence>
<evidence type="ECO:0000256" key="8">
    <source>
        <dbReference type="ARBA" id="ARBA00038435"/>
    </source>
</evidence>
<sequence>MHQEHAALNLKPLEALIVTLLILGGISYSIIFAGAVPHIPVVFAIMGLIAYGLIKKVSITQLEKGLIEGAQSGLGAIFIFFLIGMLISSWMASGTIPTFIYMALEAVNGKFFYAIVFVVASVIGMSIGSSLTTAATLGVAFMGVSSALGLSDAITAGAVISGAFFGDKMSPLSDTTNLASSTVKVDLFEHIKTMAWTTIPSFIISLAIFAVLSPGEAASDFSKIAQLKKTLLDEGLVHWYSIIPFVILTILAIKRVSAIITLSAGILSALILAIFVQNSFGFEKVMSLLFSGYVSKSGSEEVDALLSRGGMESMMFSISLVLLALSMGGLFFKLGILPALLEGIKGVLNRVSSLVAAAAGTAIGINFLLGEQYLSILLTGNAFREPFEKAGLHPKNLSRILEDAGTVVNPLVPWSVCGVFLAGVLGVETAAYMPFAFFCILSPVITLIYGFTGLKIEKIEKKAAV</sequence>
<evidence type="ECO:0000256" key="3">
    <source>
        <dbReference type="ARBA" id="ARBA00022449"/>
    </source>
</evidence>
<dbReference type="KEGG" id="bon:A361_08255"/>
<keyword evidence="3" id="KW-0050">Antiport</keyword>
<feature type="transmembrane region" description="Helical" evidence="9">
    <location>
        <begin position="37"/>
        <end position="54"/>
    </location>
</feature>
<dbReference type="PANTHER" id="PTHR33451:SF6">
    <property type="entry name" value="NA(+)_H(+) ANTIPORTER NHAC"/>
    <property type="match status" value="1"/>
</dbReference>
<evidence type="ECO:0000256" key="2">
    <source>
        <dbReference type="ARBA" id="ARBA00022448"/>
    </source>
</evidence>
<dbReference type="Pfam" id="PF03553">
    <property type="entry name" value="Na_H_antiporter"/>
    <property type="match status" value="1"/>
</dbReference>
<dbReference type="InterPro" id="IPR052180">
    <property type="entry name" value="NhaC_Na-H+_Antiporter"/>
</dbReference>
<feature type="transmembrane region" description="Helical" evidence="9">
    <location>
        <begin position="431"/>
        <end position="452"/>
    </location>
</feature>
<protein>
    <submittedName>
        <fullName evidence="11">Na+/H+ antiporter NhaC</fullName>
    </submittedName>
</protein>
<dbReference type="RefSeq" id="WP_019381604.1">
    <property type="nucleotide sequence ID" value="NZ_CP015506.1"/>
</dbReference>
<comment type="subcellular location">
    <subcellularLocation>
        <location evidence="1">Cell membrane</location>
        <topology evidence="1">Multi-pass membrane protein</topology>
    </subcellularLocation>
</comment>
<feature type="transmembrane region" description="Helical" evidence="9">
    <location>
        <begin position="347"/>
        <end position="369"/>
    </location>
</feature>
<dbReference type="AlphaFoldDB" id="A0A160MA82"/>
<proteinExistence type="inferred from homology"/>
<feature type="domain" description="Na+/H+ antiporter NhaC-like C-terminal" evidence="10">
    <location>
        <begin position="162"/>
        <end position="454"/>
    </location>
</feature>
<evidence type="ECO:0000256" key="1">
    <source>
        <dbReference type="ARBA" id="ARBA00004651"/>
    </source>
</evidence>
<organism evidence="11 12">
    <name type="scientific">Cytobacillus oceanisediminis 2691</name>
    <dbReference type="NCBI Taxonomy" id="1196031"/>
    <lineage>
        <taxon>Bacteria</taxon>
        <taxon>Bacillati</taxon>
        <taxon>Bacillota</taxon>
        <taxon>Bacilli</taxon>
        <taxon>Bacillales</taxon>
        <taxon>Bacillaceae</taxon>
        <taxon>Cytobacillus</taxon>
    </lineage>
</organism>
<feature type="transmembrane region" description="Helical" evidence="9">
    <location>
        <begin position="259"/>
        <end position="276"/>
    </location>
</feature>
<feature type="transmembrane region" description="Helical" evidence="9">
    <location>
        <begin position="74"/>
        <end position="91"/>
    </location>
</feature>
<feature type="transmembrane region" description="Helical" evidence="9">
    <location>
        <begin position="12"/>
        <end position="31"/>
    </location>
</feature>
<dbReference type="EMBL" id="CP015506">
    <property type="protein sequence ID" value="AND39108.1"/>
    <property type="molecule type" value="Genomic_DNA"/>
</dbReference>
<evidence type="ECO:0000259" key="10">
    <source>
        <dbReference type="Pfam" id="PF03553"/>
    </source>
</evidence>
<comment type="similarity">
    <text evidence="8">Belongs to the NhaC Na(+)/H(+) (TC 2.A.35) antiporter family.</text>
</comment>
<evidence type="ECO:0000256" key="7">
    <source>
        <dbReference type="ARBA" id="ARBA00023136"/>
    </source>
</evidence>
<feature type="transmembrane region" description="Helical" evidence="9">
    <location>
        <begin position="194"/>
        <end position="215"/>
    </location>
</feature>
<evidence type="ECO:0000256" key="4">
    <source>
        <dbReference type="ARBA" id="ARBA00022475"/>
    </source>
</evidence>
<feature type="transmembrane region" description="Helical" evidence="9">
    <location>
        <begin position="316"/>
        <end position="341"/>
    </location>
</feature>
<dbReference type="PANTHER" id="PTHR33451">
    <property type="entry name" value="MALATE-2H(+)/NA(+)-LACTATE ANTIPORTER"/>
    <property type="match status" value="1"/>
</dbReference>
<accession>A0A160MA82</accession>
<keyword evidence="7 9" id="KW-0472">Membrane</keyword>
<dbReference type="GO" id="GO:0005886">
    <property type="term" value="C:plasma membrane"/>
    <property type="evidence" value="ECO:0007669"/>
    <property type="project" value="UniProtKB-SubCell"/>
</dbReference>
<gene>
    <name evidence="11" type="ORF">A361_08255</name>
</gene>
<evidence type="ECO:0000256" key="5">
    <source>
        <dbReference type="ARBA" id="ARBA00022692"/>
    </source>
</evidence>
<dbReference type="eggNOG" id="COG1757">
    <property type="taxonomic scope" value="Bacteria"/>
</dbReference>
<reference evidence="11 12" key="1">
    <citation type="submission" date="2016-04" db="EMBL/GenBank/DDBJ databases">
        <title>Complete genome sequence of Bacillus oceanisediminis strain 2691.</title>
        <authorList>
            <person name="Jeong H."/>
            <person name="Kim H.J."/>
            <person name="Lee D.-W."/>
        </authorList>
    </citation>
    <scope>NUCLEOTIDE SEQUENCE [LARGE SCALE GENOMIC DNA]</scope>
    <source>
        <strain evidence="11 12">2691</strain>
    </source>
</reference>
<keyword evidence="6 9" id="KW-1133">Transmembrane helix</keyword>
<evidence type="ECO:0000256" key="6">
    <source>
        <dbReference type="ARBA" id="ARBA00022989"/>
    </source>
</evidence>
<dbReference type="NCBIfam" id="TIGR00931">
    <property type="entry name" value="antiport_nhaC"/>
    <property type="match status" value="1"/>
</dbReference>
<name>A0A160MA82_9BACI</name>
<dbReference type="InterPro" id="IPR018461">
    <property type="entry name" value="Na/H_Antiport_NhaC-like_C"/>
</dbReference>
<feature type="transmembrane region" description="Helical" evidence="9">
    <location>
        <begin position="407"/>
        <end position="425"/>
    </location>
</feature>